<dbReference type="PANTHER" id="PTHR42951:SF22">
    <property type="entry name" value="METALLO BETA-LACTAMASE SUPERFAMILY LIPOPROTEIN"/>
    <property type="match status" value="1"/>
</dbReference>
<evidence type="ECO:0000313" key="2">
    <source>
        <dbReference type="EMBL" id="KAB0244135.1"/>
    </source>
</evidence>
<organism evidence="2 3">
    <name type="scientific">Microcystis aeruginosa EAWAG127a</name>
    <dbReference type="NCBI Taxonomy" id="2529855"/>
    <lineage>
        <taxon>Bacteria</taxon>
        <taxon>Bacillati</taxon>
        <taxon>Cyanobacteriota</taxon>
        <taxon>Cyanophyceae</taxon>
        <taxon>Oscillatoriophycideae</taxon>
        <taxon>Chroococcales</taxon>
        <taxon>Microcystaceae</taxon>
        <taxon>Microcystis</taxon>
    </lineage>
</organism>
<dbReference type="InterPro" id="IPR036866">
    <property type="entry name" value="RibonucZ/Hydroxyglut_hydro"/>
</dbReference>
<keyword evidence="2" id="KW-0378">Hydrolase</keyword>
<comment type="caution">
    <text evidence="2">The sequence shown here is derived from an EMBL/GenBank/DDBJ whole genome shotgun (WGS) entry which is preliminary data.</text>
</comment>
<reference evidence="3" key="1">
    <citation type="submission" date="2019-04" db="EMBL/GenBank/DDBJ databases">
        <title>Microviridin 1777: A Toxic Chymotrypsin Inhibitor Discovered by a Metabologenomic Approach.</title>
        <authorList>
            <person name="Sieber S."/>
            <person name="Grendelmeier S.M."/>
            <person name="Harris L.A."/>
            <person name="Mitchell D.A."/>
            <person name="Gademann K."/>
        </authorList>
    </citation>
    <scope>NUCLEOTIDE SEQUENCE [LARGE SCALE GENOMIC DNA]</scope>
    <source>
        <strain evidence="3">EAWAG127a</strain>
    </source>
</reference>
<protein>
    <submittedName>
        <fullName evidence="2">MBL fold metallo-hydrolase</fullName>
    </submittedName>
</protein>
<feature type="domain" description="Metallo-beta-lactamase" evidence="1">
    <location>
        <begin position="24"/>
        <end position="196"/>
    </location>
</feature>
<feature type="non-terminal residue" evidence="2">
    <location>
        <position position="230"/>
    </location>
</feature>
<dbReference type="AlphaFoldDB" id="A0A5J5M0L8"/>
<dbReference type="SUPFAM" id="SSF56281">
    <property type="entry name" value="Metallo-hydrolase/oxidoreductase"/>
    <property type="match status" value="1"/>
</dbReference>
<evidence type="ECO:0000313" key="3">
    <source>
        <dbReference type="Proteomes" id="UP000325636"/>
    </source>
</evidence>
<gene>
    <name evidence="2" type="ORF">EZJ55_00005</name>
</gene>
<dbReference type="GO" id="GO:0016787">
    <property type="term" value="F:hydrolase activity"/>
    <property type="evidence" value="ECO:0007669"/>
    <property type="project" value="UniProtKB-KW"/>
</dbReference>
<dbReference type="Proteomes" id="UP000325636">
    <property type="component" value="Unassembled WGS sequence"/>
</dbReference>
<dbReference type="Gene3D" id="3.60.15.10">
    <property type="entry name" value="Ribonuclease Z/Hydroxyacylglutathione hydrolase-like"/>
    <property type="match status" value="1"/>
</dbReference>
<dbReference type="EMBL" id="SRLN01000001">
    <property type="protein sequence ID" value="KAB0244135.1"/>
    <property type="molecule type" value="Genomic_DNA"/>
</dbReference>
<dbReference type="InterPro" id="IPR050855">
    <property type="entry name" value="NDM-1-like"/>
</dbReference>
<proteinExistence type="predicted"/>
<name>A0A5J5M0L8_MICAE</name>
<accession>A0A5J5M0L8</accession>
<dbReference type="InterPro" id="IPR001279">
    <property type="entry name" value="Metallo-B-lactamas"/>
</dbReference>
<dbReference type="Pfam" id="PF00753">
    <property type="entry name" value="Lactamase_B"/>
    <property type="match status" value="1"/>
</dbReference>
<dbReference type="PANTHER" id="PTHR42951">
    <property type="entry name" value="METALLO-BETA-LACTAMASE DOMAIN-CONTAINING"/>
    <property type="match status" value="1"/>
</dbReference>
<sequence>MAGRDYAVEGLGRGVHLFRWQRGFYLSTFVVGDRGVTAIDPIDDAAAAAYRAAIASVTDKPLRRIVYSHDHRDHICGGRVLAAGVDCEVCAHPAARQRIERRGDADVLPPTRDLGDGAVLADGAARIEVRDFGPNHSDSNLLFLLPTDRGRMLVWVDGVEPGVAPYRNLPDTDFGGYLHSLEQAARLEFDFVVGGHTGPGRAALGRRLPRLPATPAGCDAPGVRGLRRAG</sequence>
<dbReference type="SMART" id="SM00849">
    <property type="entry name" value="Lactamase_B"/>
    <property type="match status" value="1"/>
</dbReference>
<evidence type="ECO:0000259" key="1">
    <source>
        <dbReference type="SMART" id="SM00849"/>
    </source>
</evidence>